<comment type="caution">
    <text evidence="2">The sequence shown here is derived from an EMBL/GenBank/DDBJ whole genome shotgun (WGS) entry which is preliminary data.</text>
</comment>
<evidence type="ECO:0000313" key="2">
    <source>
        <dbReference type="EMBL" id="TNN41148.1"/>
    </source>
</evidence>
<organism evidence="2 3">
    <name type="scientific">Liparis tanakae</name>
    <name type="common">Tanaka's snailfish</name>
    <dbReference type="NCBI Taxonomy" id="230148"/>
    <lineage>
        <taxon>Eukaryota</taxon>
        <taxon>Metazoa</taxon>
        <taxon>Chordata</taxon>
        <taxon>Craniata</taxon>
        <taxon>Vertebrata</taxon>
        <taxon>Euteleostomi</taxon>
        <taxon>Actinopterygii</taxon>
        <taxon>Neopterygii</taxon>
        <taxon>Teleostei</taxon>
        <taxon>Neoteleostei</taxon>
        <taxon>Acanthomorphata</taxon>
        <taxon>Eupercaria</taxon>
        <taxon>Perciformes</taxon>
        <taxon>Cottioidei</taxon>
        <taxon>Cottales</taxon>
        <taxon>Liparidae</taxon>
        <taxon>Liparis</taxon>
    </lineage>
</organism>
<name>A0A4Z2FIY2_9TELE</name>
<dbReference type="AlphaFoldDB" id="A0A4Z2FIY2"/>
<sequence>MALGAAGHRAPERIRRRTRAASSSTAAARPREVGCMEMNGSRDAHKAPGLQVSRAPGLQGSRAPGLQGSRAPGLQGFRAPGLQGSSLDNSSLLGVLGPGHNKSKGFI</sequence>
<feature type="region of interest" description="Disordered" evidence="1">
    <location>
        <begin position="1"/>
        <end position="82"/>
    </location>
</feature>
<protein>
    <submittedName>
        <fullName evidence="2">Cathelicidin-B1</fullName>
    </submittedName>
</protein>
<dbReference type="OrthoDB" id="9204597at2759"/>
<proteinExistence type="predicted"/>
<keyword evidence="3" id="KW-1185">Reference proteome</keyword>
<dbReference type="EMBL" id="SRLO01001131">
    <property type="protein sequence ID" value="TNN41148.1"/>
    <property type="molecule type" value="Genomic_DNA"/>
</dbReference>
<feature type="compositionally biased region" description="Basic and acidic residues" evidence="1">
    <location>
        <begin position="29"/>
        <end position="46"/>
    </location>
</feature>
<reference evidence="2 3" key="1">
    <citation type="submission" date="2019-03" db="EMBL/GenBank/DDBJ databases">
        <title>First draft genome of Liparis tanakae, snailfish: a comprehensive survey of snailfish specific genes.</title>
        <authorList>
            <person name="Kim W."/>
            <person name="Song I."/>
            <person name="Jeong J.-H."/>
            <person name="Kim D."/>
            <person name="Kim S."/>
            <person name="Ryu S."/>
            <person name="Song J.Y."/>
            <person name="Lee S.K."/>
        </authorList>
    </citation>
    <scope>NUCLEOTIDE SEQUENCE [LARGE SCALE GENOMIC DNA]</scope>
    <source>
        <tissue evidence="2">Muscle</tissue>
    </source>
</reference>
<accession>A0A4Z2FIY2</accession>
<dbReference type="Proteomes" id="UP000314294">
    <property type="component" value="Unassembled WGS sequence"/>
</dbReference>
<evidence type="ECO:0000256" key="1">
    <source>
        <dbReference type="SAM" id="MobiDB-lite"/>
    </source>
</evidence>
<gene>
    <name evidence="2" type="primary">CATHB1_0</name>
    <name evidence="2" type="ORF">EYF80_048691</name>
</gene>
<evidence type="ECO:0000313" key="3">
    <source>
        <dbReference type="Proteomes" id="UP000314294"/>
    </source>
</evidence>